<comment type="caution">
    <text evidence="3">The sequence shown here is derived from an EMBL/GenBank/DDBJ whole genome shotgun (WGS) entry which is preliminary data.</text>
</comment>
<keyword evidence="1" id="KW-0732">Signal</keyword>
<dbReference type="AlphaFoldDB" id="A0A841MID9"/>
<dbReference type="EMBL" id="JACIJO010000003">
    <property type="protein sequence ID" value="MBB6328062.1"/>
    <property type="molecule type" value="Genomic_DNA"/>
</dbReference>
<feature type="chain" id="PRO_5032369857" description="DUF3347 domain-containing protein" evidence="1">
    <location>
        <begin position="20"/>
        <end position="184"/>
    </location>
</feature>
<sequence length="184" mass="20292">MRILTKTLLFTLSFSLAFACKQNNQNEKTEETLLVQNEQMELSSIPSATVSFENKNVSAIVKSYLALKDALVETDGEKAKSAASELVSILASSNLEGISELETEAKKIAETTDAEVQRTSFDVVSNQMVQLVKSSVLTEGKLYKQYCPMAKNNEGAIWLSTSSEIRNPYFGDKMLKCGSVEEEI</sequence>
<organism evidence="3 4">
    <name type="scientific">Algoriphagus iocasae</name>
    <dbReference type="NCBI Taxonomy" id="1836499"/>
    <lineage>
        <taxon>Bacteria</taxon>
        <taxon>Pseudomonadati</taxon>
        <taxon>Bacteroidota</taxon>
        <taxon>Cytophagia</taxon>
        <taxon>Cytophagales</taxon>
        <taxon>Cyclobacteriaceae</taxon>
        <taxon>Algoriphagus</taxon>
    </lineage>
</organism>
<feature type="domain" description="DUF3347" evidence="2">
    <location>
        <begin position="60"/>
        <end position="135"/>
    </location>
</feature>
<keyword evidence="4" id="KW-1185">Reference proteome</keyword>
<dbReference type="InterPro" id="IPR021782">
    <property type="entry name" value="DUF3347"/>
</dbReference>
<dbReference type="Proteomes" id="UP000588604">
    <property type="component" value="Unassembled WGS sequence"/>
</dbReference>
<evidence type="ECO:0000313" key="4">
    <source>
        <dbReference type="Proteomes" id="UP000588604"/>
    </source>
</evidence>
<protein>
    <recommendedName>
        <fullName evidence="2">DUF3347 domain-containing protein</fullName>
    </recommendedName>
</protein>
<dbReference type="PROSITE" id="PS51257">
    <property type="entry name" value="PROKAR_LIPOPROTEIN"/>
    <property type="match status" value="1"/>
</dbReference>
<dbReference type="Pfam" id="PF11827">
    <property type="entry name" value="DUF3347"/>
    <property type="match status" value="1"/>
</dbReference>
<evidence type="ECO:0000256" key="1">
    <source>
        <dbReference type="SAM" id="SignalP"/>
    </source>
</evidence>
<evidence type="ECO:0000313" key="3">
    <source>
        <dbReference type="EMBL" id="MBB6328062.1"/>
    </source>
</evidence>
<gene>
    <name evidence="3" type="ORF">FHS59_003705</name>
</gene>
<evidence type="ECO:0000259" key="2">
    <source>
        <dbReference type="Pfam" id="PF11827"/>
    </source>
</evidence>
<name>A0A841MID9_9BACT</name>
<feature type="signal peptide" evidence="1">
    <location>
        <begin position="1"/>
        <end position="19"/>
    </location>
</feature>
<reference evidence="3 4" key="1">
    <citation type="submission" date="2020-08" db="EMBL/GenBank/DDBJ databases">
        <title>Genomic Encyclopedia of Type Strains, Phase IV (KMG-IV): sequencing the most valuable type-strain genomes for metagenomic binning, comparative biology and taxonomic classification.</title>
        <authorList>
            <person name="Goeker M."/>
        </authorList>
    </citation>
    <scope>NUCLEOTIDE SEQUENCE [LARGE SCALE GENOMIC DNA]</scope>
    <source>
        <strain evidence="3 4">DSM 102044</strain>
    </source>
</reference>
<accession>A0A841MID9</accession>
<proteinExistence type="predicted"/>
<dbReference type="RefSeq" id="WP_184496791.1">
    <property type="nucleotide sequence ID" value="NZ_JACIJO010000003.1"/>
</dbReference>